<dbReference type="Gene3D" id="1.20.1250.20">
    <property type="entry name" value="MFS general substrate transporter like domains"/>
    <property type="match status" value="1"/>
</dbReference>
<dbReference type="GO" id="GO:0005886">
    <property type="term" value="C:plasma membrane"/>
    <property type="evidence" value="ECO:0007669"/>
    <property type="project" value="TreeGrafter"/>
</dbReference>
<dbReference type="InterPro" id="IPR020846">
    <property type="entry name" value="MFS_dom"/>
</dbReference>
<dbReference type="EMBL" id="MU007013">
    <property type="protein sequence ID" value="KAF2435541.1"/>
    <property type="molecule type" value="Genomic_DNA"/>
</dbReference>
<dbReference type="GO" id="GO:0000297">
    <property type="term" value="F:spermine transmembrane transporter activity"/>
    <property type="evidence" value="ECO:0007669"/>
    <property type="project" value="TreeGrafter"/>
</dbReference>
<proteinExistence type="predicted"/>
<evidence type="ECO:0000256" key="4">
    <source>
        <dbReference type="ARBA" id="ARBA00023136"/>
    </source>
</evidence>
<feature type="transmembrane region" description="Helical" evidence="6">
    <location>
        <begin position="179"/>
        <end position="198"/>
    </location>
</feature>
<evidence type="ECO:0000256" key="3">
    <source>
        <dbReference type="ARBA" id="ARBA00022989"/>
    </source>
</evidence>
<feature type="domain" description="Major facilitator superfamily (MFS) profile" evidence="7">
    <location>
        <begin position="88"/>
        <end position="517"/>
    </location>
</feature>
<evidence type="ECO:0000256" key="2">
    <source>
        <dbReference type="ARBA" id="ARBA00022692"/>
    </source>
</evidence>
<feature type="transmembrane region" description="Helical" evidence="6">
    <location>
        <begin position="210"/>
        <end position="235"/>
    </location>
</feature>
<dbReference type="Proteomes" id="UP000800235">
    <property type="component" value="Unassembled WGS sequence"/>
</dbReference>
<evidence type="ECO:0000256" key="5">
    <source>
        <dbReference type="SAM" id="MobiDB-lite"/>
    </source>
</evidence>
<gene>
    <name evidence="8" type="ORF">EJ08DRAFT_667962</name>
</gene>
<feature type="transmembrane region" description="Helical" evidence="6">
    <location>
        <begin position="422"/>
        <end position="450"/>
    </location>
</feature>
<feature type="transmembrane region" description="Helical" evidence="6">
    <location>
        <begin position="462"/>
        <end position="479"/>
    </location>
</feature>
<feature type="transmembrane region" description="Helical" evidence="6">
    <location>
        <begin position="90"/>
        <end position="111"/>
    </location>
</feature>
<feature type="transmembrane region" description="Helical" evidence="6">
    <location>
        <begin position="242"/>
        <end position="261"/>
    </location>
</feature>
<keyword evidence="9" id="KW-1185">Reference proteome</keyword>
<accession>A0A9P4P171</accession>
<feature type="compositionally biased region" description="Basic and acidic residues" evidence="5">
    <location>
        <begin position="33"/>
        <end position="43"/>
    </location>
</feature>
<comment type="caution">
    <text evidence="8">The sequence shown here is derived from an EMBL/GenBank/DDBJ whole genome shotgun (WGS) entry which is preliminary data.</text>
</comment>
<evidence type="ECO:0000313" key="8">
    <source>
        <dbReference type="EMBL" id="KAF2435541.1"/>
    </source>
</evidence>
<feature type="transmembrane region" description="Helical" evidence="6">
    <location>
        <begin position="123"/>
        <end position="142"/>
    </location>
</feature>
<evidence type="ECO:0000256" key="6">
    <source>
        <dbReference type="SAM" id="Phobius"/>
    </source>
</evidence>
<dbReference type="GO" id="GO:0015606">
    <property type="term" value="F:spermidine transmembrane transporter activity"/>
    <property type="evidence" value="ECO:0007669"/>
    <property type="project" value="TreeGrafter"/>
</dbReference>
<feature type="transmembrane region" description="Helical" evidence="6">
    <location>
        <begin position="322"/>
        <end position="345"/>
    </location>
</feature>
<dbReference type="CDD" id="cd17323">
    <property type="entry name" value="MFS_Tpo1_MDR_like"/>
    <property type="match status" value="1"/>
</dbReference>
<dbReference type="FunFam" id="1.20.1250.20:FF:000011">
    <property type="entry name" value="MFS multidrug transporter, putative"/>
    <property type="match status" value="1"/>
</dbReference>
<evidence type="ECO:0000313" key="9">
    <source>
        <dbReference type="Proteomes" id="UP000800235"/>
    </source>
</evidence>
<dbReference type="PANTHER" id="PTHR23502">
    <property type="entry name" value="MAJOR FACILITATOR SUPERFAMILY"/>
    <property type="match status" value="1"/>
</dbReference>
<sequence>MACGRSIGIGVDLEKLDNALDGDSSSDGASIEQPERTQTKEFSEDAPVTPDHDIEATPVHRTVTAQDWTGIHDPENPHNWPLGKRIYHTVPPALFAFVVTLGSSIYTPAYLEIAKQFRVSEVAALLGVSLYVLGLAFGPMIAAPISETYGRLVVYRVSLPLSMLFTLGSGFSKSFASLLVTRFLAGMTGSPVLAVGAGTNADLFPPQFRAAATACFLLAPFLGPSLGPVIGGFAAQYKDWRWTQWCTLFIGVASYLVSIPMEETYKKIILQKRAKKLGIEPPKQVGPSGFAAIKFLLGVTLFRPVHMLLFEPIVGFLSLYNAFTFSILFAFFEAFPIVFTGIYHFNTSQTGLTFLAVGLGVCLGVVSAIACDRIFYQKEHRKVLAEGKIAVAPEHRLWAAMLGSFGIPIGLFWFAWTSRASVHWIVPIIAAIPFAWGNVSIFISAALYLVDTYGPLGGASAIAANGLLRYGMSAAFPLFTVQMYKKMGVDWATTFFAFLSLAMLPIPWVLYRYGSKIRSKSHYETIKA</sequence>
<evidence type="ECO:0000256" key="1">
    <source>
        <dbReference type="ARBA" id="ARBA00004141"/>
    </source>
</evidence>
<dbReference type="OrthoDB" id="3936150at2759"/>
<dbReference type="Pfam" id="PF07690">
    <property type="entry name" value="MFS_1"/>
    <property type="match status" value="1"/>
</dbReference>
<dbReference type="PROSITE" id="PS50850">
    <property type="entry name" value="MFS"/>
    <property type="match status" value="1"/>
</dbReference>
<dbReference type="PANTHER" id="PTHR23502:SF182">
    <property type="entry name" value="POLYAMINE TRANSPORTER, PUTATIVE-RELATED"/>
    <property type="match status" value="1"/>
</dbReference>
<comment type="subcellular location">
    <subcellularLocation>
        <location evidence="1">Membrane</location>
        <topology evidence="1">Multi-pass membrane protein</topology>
    </subcellularLocation>
</comment>
<keyword evidence="2 6" id="KW-0812">Transmembrane</keyword>
<feature type="transmembrane region" description="Helical" evidence="6">
    <location>
        <begin position="351"/>
        <end position="376"/>
    </location>
</feature>
<feature type="compositionally biased region" description="Low complexity" evidence="5">
    <location>
        <begin position="19"/>
        <end position="30"/>
    </location>
</feature>
<feature type="transmembrane region" description="Helical" evidence="6">
    <location>
        <begin position="148"/>
        <end position="167"/>
    </location>
</feature>
<dbReference type="SUPFAM" id="SSF103473">
    <property type="entry name" value="MFS general substrate transporter"/>
    <property type="match status" value="1"/>
</dbReference>
<feature type="transmembrane region" description="Helical" evidence="6">
    <location>
        <begin position="397"/>
        <end position="416"/>
    </location>
</feature>
<dbReference type="AlphaFoldDB" id="A0A9P4P171"/>
<feature type="region of interest" description="Disordered" evidence="5">
    <location>
        <begin position="17"/>
        <end position="56"/>
    </location>
</feature>
<feature type="transmembrane region" description="Helical" evidence="6">
    <location>
        <begin position="491"/>
        <end position="511"/>
    </location>
</feature>
<dbReference type="InterPro" id="IPR036259">
    <property type="entry name" value="MFS_trans_sf"/>
</dbReference>
<evidence type="ECO:0000259" key="7">
    <source>
        <dbReference type="PROSITE" id="PS50850"/>
    </source>
</evidence>
<dbReference type="InterPro" id="IPR011701">
    <property type="entry name" value="MFS"/>
</dbReference>
<protein>
    <submittedName>
        <fullName evidence="8">Bicyclomycin resistance protein</fullName>
    </submittedName>
</protein>
<reference evidence="8" key="1">
    <citation type="journal article" date="2020" name="Stud. Mycol.">
        <title>101 Dothideomycetes genomes: a test case for predicting lifestyles and emergence of pathogens.</title>
        <authorList>
            <person name="Haridas S."/>
            <person name="Albert R."/>
            <person name="Binder M."/>
            <person name="Bloem J."/>
            <person name="Labutti K."/>
            <person name="Salamov A."/>
            <person name="Andreopoulos B."/>
            <person name="Baker S."/>
            <person name="Barry K."/>
            <person name="Bills G."/>
            <person name="Bluhm B."/>
            <person name="Cannon C."/>
            <person name="Castanera R."/>
            <person name="Culley D."/>
            <person name="Daum C."/>
            <person name="Ezra D."/>
            <person name="Gonzalez J."/>
            <person name="Henrissat B."/>
            <person name="Kuo A."/>
            <person name="Liang C."/>
            <person name="Lipzen A."/>
            <person name="Lutzoni F."/>
            <person name="Magnuson J."/>
            <person name="Mondo S."/>
            <person name="Nolan M."/>
            <person name="Ohm R."/>
            <person name="Pangilinan J."/>
            <person name="Park H.-J."/>
            <person name="Ramirez L."/>
            <person name="Alfaro M."/>
            <person name="Sun H."/>
            <person name="Tritt A."/>
            <person name="Yoshinaga Y."/>
            <person name="Zwiers L.-H."/>
            <person name="Turgeon B."/>
            <person name="Goodwin S."/>
            <person name="Spatafora J."/>
            <person name="Crous P."/>
            <person name="Grigoriev I."/>
        </authorList>
    </citation>
    <scope>NUCLEOTIDE SEQUENCE</scope>
    <source>
        <strain evidence="8">CBS 130266</strain>
    </source>
</reference>
<organism evidence="8 9">
    <name type="scientific">Tothia fuscella</name>
    <dbReference type="NCBI Taxonomy" id="1048955"/>
    <lineage>
        <taxon>Eukaryota</taxon>
        <taxon>Fungi</taxon>
        <taxon>Dikarya</taxon>
        <taxon>Ascomycota</taxon>
        <taxon>Pezizomycotina</taxon>
        <taxon>Dothideomycetes</taxon>
        <taxon>Pleosporomycetidae</taxon>
        <taxon>Venturiales</taxon>
        <taxon>Cylindrosympodiaceae</taxon>
        <taxon>Tothia</taxon>
    </lineage>
</organism>
<keyword evidence="3 6" id="KW-1133">Transmembrane helix</keyword>
<keyword evidence="4 6" id="KW-0472">Membrane</keyword>
<name>A0A9P4P171_9PEZI</name>